<dbReference type="PRINTS" id="PR00385">
    <property type="entry name" value="P450"/>
</dbReference>
<dbReference type="GO" id="GO:0016705">
    <property type="term" value="F:oxidoreductase activity, acting on paired donors, with incorporation or reduction of molecular oxygen"/>
    <property type="evidence" value="ECO:0007669"/>
    <property type="project" value="InterPro"/>
</dbReference>
<dbReference type="GO" id="GO:0008168">
    <property type="term" value="F:methyltransferase activity"/>
    <property type="evidence" value="ECO:0007669"/>
    <property type="project" value="UniProtKB-KW"/>
</dbReference>
<evidence type="ECO:0000256" key="6">
    <source>
        <dbReference type="SAM" id="Phobius"/>
    </source>
</evidence>
<dbReference type="GO" id="GO:0032259">
    <property type="term" value="P:methylation"/>
    <property type="evidence" value="ECO:0007669"/>
    <property type="project" value="UniProtKB-KW"/>
</dbReference>
<dbReference type="PANTHER" id="PTHR24305">
    <property type="entry name" value="CYTOCHROME P450"/>
    <property type="match status" value="1"/>
</dbReference>
<dbReference type="Proteomes" id="UP000230605">
    <property type="component" value="Chromosome 9"/>
</dbReference>
<keyword evidence="7" id="KW-0808">Transferase</keyword>
<feature type="binding site" description="axial binding residue" evidence="4">
    <location>
        <position position="463"/>
    </location>
    <ligand>
        <name>heme</name>
        <dbReference type="ChEBI" id="CHEBI:30413"/>
    </ligand>
    <ligandPart>
        <name>Fe</name>
        <dbReference type="ChEBI" id="CHEBI:18248"/>
    </ligandPart>
</feature>
<reference evidence="7 9" key="1">
    <citation type="submission" date="2015-10" db="EMBL/GenBank/DDBJ databases">
        <title>The cercosporin biosynthetic gene cluster was horizontally transferred to several fungal lineages and shown to be expanded in Cercospora beticola based on microsynteny with recipient genomes.</title>
        <authorList>
            <person name="De Jonge R."/>
            <person name="Ebert M.K."/>
            <person name="Suttle J.C."/>
            <person name="Jurick Ii W.M."/>
            <person name="Secor G.A."/>
            <person name="Thomma B.P."/>
            <person name="Van De Peer Y."/>
            <person name="Bolton M.D."/>
        </authorList>
    </citation>
    <scope>NUCLEOTIDE SEQUENCE [LARGE SCALE GENOMIC DNA]</scope>
    <source>
        <strain evidence="7 9">09-40</strain>
    </source>
</reference>
<gene>
    <name evidence="7" type="ORF">CB0940_11169</name>
    <name evidence="8" type="ORF">RHO25_012663</name>
</gene>
<evidence type="ECO:0000256" key="4">
    <source>
        <dbReference type="PIRSR" id="PIRSR602401-1"/>
    </source>
</evidence>
<dbReference type="InterPro" id="IPR017972">
    <property type="entry name" value="Cyt_P450_CS"/>
</dbReference>
<dbReference type="OrthoDB" id="3934656at2759"/>
<dbReference type="InterPro" id="IPR001128">
    <property type="entry name" value="Cyt_P450"/>
</dbReference>
<keyword evidence="10" id="KW-1185">Reference proteome</keyword>
<dbReference type="CDD" id="cd11060">
    <property type="entry name" value="CYP57A1-like"/>
    <property type="match status" value="1"/>
</dbReference>
<name>A0A2G5HDS9_CERBT</name>
<dbReference type="GO" id="GO:0020037">
    <property type="term" value="F:heme binding"/>
    <property type="evidence" value="ECO:0007669"/>
    <property type="project" value="InterPro"/>
</dbReference>
<dbReference type="AlphaFoldDB" id="A0A2G5HDS9"/>
<protein>
    <submittedName>
        <fullName evidence="7">Pisatin demethylase</fullName>
    </submittedName>
</protein>
<keyword evidence="4 5" id="KW-0349">Heme</keyword>
<evidence type="ECO:0000256" key="3">
    <source>
        <dbReference type="ARBA" id="ARBA00023004"/>
    </source>
</evidence>
<proteinExistence type="inferred from homology"/>
<evidence type="ECO:0000256" key="1">
    <source>
        <dbReference type="ARBA" id="ARBA00001971"/>
    </source>
</evidence>
<dbReference type="EMBL" id="CP134192">
    <property type="protein sequence ID" value="WPB07999.1"/>
    <property type="molecule type" value="Genomic_DNA"/>
</dbReference>
<keyword evidence="2 4" id="KW-0479">Metal-binding</keyword>
<evidence type="ECO:0000313" key="8">
    <source>
        <dbReference type="EMBL" id="WPB07999.1"/>
    </source>
</evidence>
<dbReference type="Proteomes" id="UP001302367">
    <property type="component" value="Chromosome 9"/>
</dbReference>
<dbReference type="InterPro" id="IPR050121">
    <property type="entry name" value="Cytochrome_P450_monoxygenase"/>
</dbReference>
<keyword evidence="5" id="KW-0560">Oxidoreductase</keyword>
<evidence type="ECO:0000256" key="2">
    <source>
        <dbReference type="ARBA" id="ARBA00022723"/>
    </source>
</evidence>
<keyword evidence="6" id="KW-1133">Transmembrane helix</keyword>
<dbReference type="Pfam" id="PF00067">
    <property type="entry name" value="p450"/>
    <property type="match status" value="1"/>
</dbReference>
<dbReference type="Gene3D" id="1.10.630.10">
    <property type="entry name" value="Cytochrome P450"/>
    <property type="match status" value="1"/>
</dbReference>
<dbReference type="PRINTS" id="PR00463">
    <property type="entry name" value="EP450I"/>
</dbReference>
<dbReference type="EMBL" id="LKMD01000107">
    <property type="protein sequence ID" value="PIA90697.1"/>
    <property type="molecule type" value="Genomic_DNA"/>
</dbReference>
<dbReference type="GO" id="GO:0004497">
    <property type="term" value="F:monooxygenase activity"/>
    <property type="evidence" value="ECO:0007669"/>
    <property type="project" value="UniProtKB-KW"/>
</dbReference>
<keyword evidence="6" id="KW-0472">Membrane</keyword>
<evidence type="ECO:0000313" key="7">
    <source>
        <dbReference type="EMBL" id="PIA90697.1"/>
    </source>
</evidence>
<dbReference type="SUPFAM" id="SSF48264">
    <property type="entry name" value="Cytochrome P450"/>
    <property type="match status" value="1"/>
</dbReference>
<dbReference type="GO" id="GO:0005506">
    <property type="term" value="F:iron ion binding"/>
    <property type="evidence" value="ECO:0007669"/>
    <property type="project" value="InterPro"/>
</dbReference>
<feature type="transmembrane region" description="Helical" evidence="6">
    <location>
        <begin position="12"/>
        <end position="33"/>
    </location>
</feature>
<evidence type="ECO:0000313" key="10">
    <source>
        <dbReference type="Proteomes" id="UP001302367"/>
    </source>
</evidence>
<organism evidence="7 9">
    <name type="scientific">Cercospora beticola</name>
    <name type="common">Sugarbeet leaf spot fungus</name>
    <dbReference type="NCBI Taxonomy" id="122368"/>
    <lineage>
        <taxon>Eukaryota</taxon>
        <taxon>Fungi</taxon>
        <taxon>Dikarya</taxon>
        <taxon>Ascomycota</taxon>
        <taxon>Pezizomycotina</taxon>
        <taxon>Dothideomycetes</taxon>
        <taxon>Dothideomycetidae</taxon>
        <taxon>Mycosphaerellales</taxon>
        <taxon>Mycosphaerellaceae</taxon>
        <taxon>Cercospora</taxon>
    </lineage>
</organism>
<comment type="similarity">
    <text evidence="5">Belongs to the cytochrome P450 family.</text>
</comment>
<dbReference type="InterPro" id="IPR036396">
    <property type="entry name" value="Cyt_P450_sf"/>
</dbReference>
<keyword evidence="7" id="KW-0489">Methyltransferase</keyword>
<dbReference type="InterPro" id="IPR002401">
    <property type="entry name" value="Cyt_P450_E_grp-I"/>
</dbReference>
<evidence type="ECO:0000313" key="9">
    <source>
        <dbReference type="Proteomes" id="UP000230605"/>
    </source>
</evidence>
<dbReference type="PANTHER" id="PTHR24305:SF190">
    <property type="entry name" value="P450, PUTATIVE (EUROFUNG)-RELATED"/>
    <property type="match status" value="1"/>
</dbReference>
<evidence type="ECO:0000256" key="5">
    <source>
        <dbReference type="RuleBase" id="RU000461"/>
    </source>
</evidence>
<dbReference type="PROSITE" id="PS00086">
    <property type="entry name" value="CYTOCHROME_P450"/>
    <property type="match status" value="1"/>
</dbReference>
<comment type="cofactor">
    <cofactor evidence="1 4">
        <name>heme</name>
        <dbReference type="ChEBI" id="CHEBI:30413"/>
    </cofactor>
</comment>
<accession>A0A2G5HDS9</accession>
<keyword evidence="6" id="KW-0812">Transmembrane</keyword>
<sequence length="533" mass="61028">MPYFKLLDSTTIVLAIQIATASVIAYAVSRAIYNRCFHPYSRFPGPLLASISDLWYFWRVRHGLAGHNDLLLHERYGSLVRITPGQIMISDPAAIETIYGPANVFPKAEFYSGFDPSIGPRAGNFEERDEAKHSVRRRIVAPLYTQASILQFEPCVDRLIALFYERMELLAEAKVEFDMSAWLRKYTFDVVGDIFYGRQGGFGFIRDNIDYNNWCALMVTMPSLSSAITYISKPLRPIVFAAEMIYPSTRVGARGFFEVITQSHKAVKQRLQERATQESKPKNDVLNRLLDLVNTSPDRKQHWTELDVTAEIWTMIWAGSDTTAIALTSIFYHLHKNPSALENLRNEIDQAFAEGRLTYPLRFGACIKLPYLHAVVREAMRMHSSLGLGLPRVVPPGGEIICGQFFPEGQGVIMNACVINFNTNIFGEDADRFIPERWMRNGVEKANEMERHMLQFGYGPRICIGKHITNVEMYKLLPTILRDFEFVGLEEKTWKVFGGWFHHQSGVDVRVRRRRPRDENTTVEIPEGKWREA</sequence>
<keyword evidence="3 4" id="KW-0408">Iron</keyword>
<reference evidence="8 10" key="2">
    <citation type="submission" date="2023-09" db="EMBL/GenBank/DDBJ databases">
        <title>Complete-Gapless Cercospora beticola genome.</title>
        <authorList>
            <person name="Wyatt N.A."/>
            <person name="Spanner R.E."/>
            <person name="Bolton M.D."/>
        </authorList>
    </citation>
    <scope>NUCLEOTIDE SEQUENCE [LARGE SCALE GENOMIC DNA]</scope>
    <source>
        <strain evidence="8">Cb09-40</strain>
    </source>
</reference>
<keyword evidence="5" id="KW-0503">Monooxygenase</keyword>